<dbReference type="GO" id="GO:0003677">
    <property type="term" value="F:DNA binding"/>
    <property type="evidence" value="ECO:0007669"/>
    <property type="project" value="UniProtKB-KW"/>
</dbReference>
<dbReference type="CDD" id="cd01106">
    <property type="entry name" value="HTH_TipAL-Mta"/>
    <property type="match status" value="1"/>
</dbReference>
<dbReference type="InterPro" id="IPR047057">
    <property type="entry name" value="MerR_fam"/>
</dbReference>
<dbReference type="InterPro" id="IPR009061">
    <property type="entry name" value="DNA-bd_dom_put_sf"/>
</dbReference>
<dbReference type="InterPro" id="IPR000551">
    <property type="entry name" value="MerR-type_HTH_dom"/>
</dbReference>
<dbReference type="OrthoDB" id="9814833at2"/>
<dbReference type="SUPFAM" id="SSF46955">
    <property type="entry name" value="Putative DNA-binding domain"/>
    <property type="match status" value="1"/>
</dbReference>
<dbReference type="GO" id="GO:0003700">
    <property type="term" value="F:DNA-binding transcription factor activity"/>
    <property type="evidence" value="ECO:0007669"/>
    <property type="project" value="InterPro"/>
</dbReference>
<dbReference type="RefSeq" id="WP_145288802.1">
    <property type="nucleotide sequence ID" value="NZ_VMSJ01000003.1"/>
</dbReference>
<dbReference type="Pfam" id="PF13411">
    <property type="entry name" value="MerR_1"/>
    <property type="match status" value="1"/>
</dbReference>
<accession>A0A558AU51</accession>
<dbReference type="Proteomes" id="UP000315103">
    <property type="component" value="Unassembled WGS sequence"/>
</dbReference>
<keyword evidence="4" id="KW-1185">Reference proteome</keyword>
<evidence type="ECO:0000313" key="4">
    <source>
        <dbReference type="Proteomes" id="UP000315103"/>
    </source>
</evidence>
<gene>
    <name evidence="3" type="ORF">FO441_08760</name>
</gene>
<dbReference type="AlphaFoldDB" id="A0A558AU51"/>
<dbReference type="PANTHER" id="PTHR30204:SF90">
    <property type="entry name" value="HTH-TYPE TRANSCRIPTIONAL ACTIVATOR MTA"/>
    <property type="match status" value="1"/>
</dbReference>
<dbReference type="Gene3D" id="1.10.1660.10">
    <property type="match status" value="1"/>
</dbReference>
<evidence type="ECO:0000259" key="2">
    <source>
        <dbReference type="PROSITE" id="PS50937"/>
    </source>
</evidence>
<dbReference type="SMART" id="SM00422">
    <property type="entry name" value="HTH_MERR"/>
    <property type="match status" value="1"/>
</dbReference>
<protein>
    <submittedName>
        <fullName evidence="3">MerR family transcriptional regulator</fullName>
    </submittedName>
</protein>
<comment type="caution">
    <text evidence="3">The sequence shown here is derived from an EMBL/GenBank/DDBJ whole genome shotgun (WGS) entry which is preliminary data.</text>
</comment>
<name>A0A558AU51_9STAP</name>
<feature type="domain" description="HTH merR-type" evidence="2">
    <location>
        <begin position="1"/>
        <end position="70"/>
    </location>
</feature>
<organism evidence="3 4">
    <name type="scientific">Salinicoccus cyprini</name>
    <dbReference type="NCBI Taxonomy" id="2493691"/>
    <lineage>
        <taxon>Bacteria</taxon>
        <taxon>Bacillati</taxon>
        <taxon>Bacillota</taxon>
        <taxon>Bacilli</taxon>
        <taxon>Bacillales</taxon>
        <taxon>Staphylococcaceae</taxon>
        <taxon>Salinicoccus</taxon>
    </lineage>
</organism>
<proteinExistence type="predicted"/>
<sequence>MSYSVKEVSNLTDVTIRTLRYYDEINLLPIERNGSNHRVYNTMDILKLSMIRSLKEIGISLDEIREILENNSESIDDILLLQEQIIDMKLERLKTQKSKLELMISQRKKNKSIEEILLNEYIDFDTVDVDQFYNHIKNKKIDFDYYFMKIYKHKEDRDKAEAVMKTFIRYINDEYQGYFTVEKLKELAVTYRTEQSKVYFERYGKAFHLYISDLLLVCLDDIQ</sequence>
<evidence type="ECO:0000256" key="1">
    <source>
        <dbReference type="ARBA" id="ARBA00023125"/>
    </source>
</evidence>
<keyword evidence="1" id="KW-0238">DNA-binding</keyword>
<reference evidence="3 4" key="1">
    <citation type="submission" date="2019-07" db="EMBL/GenBank/DDBJ databases">
        <title>Salinicoccus cyprini sp. nov., isolated from gastro-intestinal tract of mirror carp, Cyprinus carpio var. specularis, collected from Gobind Sagar Reservoir, Himachal Pradesh, India.</title>
        <authorList>
            <person name="Talwar C."/>
            <person name="Singh A.K."/>
            <person name="Lal R."/>
            <person name="Negi R.K."/>
        </authorList>
    </citation>
    <scope>NUCLEOTIDE SEQUENCE [LARGE SCALE GENOMIC DNA]</scope>
    <source>
        <strain evidence="3 4">CT19</strain>
    </source>
</reference>
<dbReference type="PROSITE" id="PS50937">
    <property type="entry name" value="HTH_MERR_2"/>
    <property type="match status" value="1"/>
</dbReference>
<evidence type="ECO:0000313" key="3">
    <source>
        <dbReference type="EMBL" id="TVT27788.1"/>
    </source>
</evidence>
<dbReference type="EMBL" id="VMSJ01000003">
    <property type="protein sequence ID" value="TVT27788.1"/>
    <property type="molecule type" value="Genomic_DNA"/>
</dbReference>
<dbReference type="PANTHER" id="PTHR30204">
    <property type="entry name" value="REDOX-CYCLING DRUG-SENSING TRANSCRIPTIONAL ACTIVATOR SOXR"/>
    <property type="match status" value="1"/>
</dbReference>